<evidence type="ECO:0000259" key="1">
    <source>
        <dbReference type="Pfam" id="PF00583"/>
    </source>
</evidence>
<reference evidence="2 3" key="1">
    <citation type="submission" date="2019-01" db="EMBL/GenBank/DDBJ databases">
        <title>Ktedonosporobacter rubrisoli SCAWS-G2.</title>
        <authorList>
            <person name="Huang Y."/>
            <person name="Yan B."/>
        </authorList>
    </citation>
    <scope>NUCLEOTIDE SEQUENCE [LARGE SCALE GENOMIC DNA]</scope>
    <source>
        <strain evidence="2 3">SCAWS-G2</strain>
    </source>
</reference>
<dbReference type="AlphaFoldDB" id="A0A4P6JKI2"/>
<dbReference type="Proteomes" id="UP000290365">
    <property type="component" value="Chromosome"/>
</dbReference>
<proteinExistence type="predicted"/>
<dbReference type="Pfam" id="PF00583">
    <property type="entry name" value="Acetyltransf_1"/>
    <property type="match status" value="1"/>
</dbReference>
<keyword evidence="2" id="KW-0808">Transferase</keyword>
<dbReference type="GO" id="GO:0016747">
    <property type="term" value="F:acyltransferase activity, transferring groups other than amino-acyl groups"/>
    <property type="evidence" value="ECO:0007669"/>
    <property type="project" value="InterPro"/>
</dbReference>
<dbReference type="InterPro" id="IPR016181">
    <property type="entry name" value="Acyl_CoA_acyltransferase"/>
</dbReference>
<dbReference type="InterPro" id="IPR000182">
    <property type="entry name" value="GNAT_dom"/>
</dbReference>
<dbReference type="Gene3D" id="3.40.630.30">
    <property type="match status" value="1"/>
</dbReference>
<dbReference type="RefSeq" id="WP_129886261.1">
    <property type="nucleotide sequence ID" value="NZ_CP035758.1"/>
</dbReference>
<evidence type="ECO:0000313" key="2">
    <source>
        <dbReference type="EMBL" id="QBD75664.1"/>
    </source>
</evidence>
<protein>
    <submittedName>
        <fullName evidence="2">N-acetyltransferase</fullName>
    </submittedName>
</protein>
<feature type="domain" description="N-acetyltransferase" evidence="1">
    <location>
        <begin position="53"/>
        <end position="125"/>
    </location>
</feature>
<evidence type="ECO:0000313" key="3">
    <source>
        <dbReference type="Proteomes" id="UP000290365"/>
    </source>
</evidence>
<keyword evidence="3" id="KW-1185">Reference proteome</keyword>
<sequence length="217" mass="24798">MSQTFFRPNDEQAVKCQRSYEVPAGPLFLRTFCSASFVSELVPDAGLHAFAHFPQREHELLRTIAERSDSILTLAYNEQKVLIGQVSLLPATAHWLGIPNLYEIALEVSADWRRQGIVRQLLKMVSELECFDDLIVIGMGLSWHWDFKGLGLTPMAYRALIERLFARYGFAEYLTSDENIRMDPANTFLARLGYHVPSTHLSQFYQRLLQSDTLPGM</sequence>
<gene>
    <name evidence="2" type="ORF">EPA93_06455</name>
</gene>
<dbReference type="OrthoDB" id="9808367at2"/>
<accession>A0A4P6JKI2</accession>
<name>A0A4P6JKI2_KTERU</name>
<organism evidence="2 3">
    <name type="scientific">Ktedonosporobacter rubrisoli</name>
    <dbReference type="NCBI Taxonomy" id="2509675"/>
    <lineage>
        <taxon>Bacteria</taxon>
        <taxon>Bacillati</taxon>
        <taxon>Chloroflexota</taxon>
        <taxon>Ktedonobacteria</taxon>
        <taxon>Ktedonobacterales</taxon>
        <taxon>Ktedonosporobacteraceae</taxon>
        <taxon>Ktedonosporobacter</taxon>
    </lineage>
</organism>
<dbReference type="KEGG" id="kbs:EPA93_06455"/>
<dbReference type="SUPFAM" id="SSF55729">
    <property type="entry name" value="Acyl-CoA N-acyltransferases (Nat)"/>
    <property type="match status" value="1"/>
</dbReference>
<dbReference type="EMBL" id="CP035758">
    <property type="protein sequence ID" value="QBD75664.1"/>
    <property type="molecule type" value="Genomic_DNA"/>
</dbReference>